<keyword evidence="1" id="KW-0472">Membrane</keyword>
<feature type="transmembrane region" description="Helical" evidence="1">
    <location>
        <begin position="43"/>
        <end position="69"/>
    </location>
</feature>
<accession>A0A5B8W0F5</accession>
<feature type="transmembrane region" description="Helical" evidence="1">
    <location>
        <begin position="89"/>
        <end position="109"/>
    </location>
</feature>
<evidence type="ECO:0000313" key="2">
    <source>
        <dbReference type="EMBL" id="QEC76375.1"/>
    </source>
</evidence>
<dbReference type="KEGG" id="mgk:FSB76_10610"/>
<reference evidence="2 3" key="1">
    <citation type="journal article" date="2013" name="J. Microbiol.">
        <title>Mucilaginibacter ginsenosidivorax sp. nov., with ginsenoside converting activity isolated from sediment.</title>
        <authorList>
            <person name="Kim J.K."/>
            <person name="Choi T.E."/>
            <person name="Liu Q.M."/>
            <person name="Park H.Y."/>
            <person name="Yi T.H."/>
            <person name="Yoon M.H."/>
            <person name="Kim S.C."/>
            <person name="Im W.T."/>
        </authorList>
    </citation>
    <scope>NUCLEOTIDE SEQUENCE [LARGE SCALE GENOMIC DNA]</scope>
    <source>
        <strain evidence="2 3">KHI28</strain>
    </source>
</reference>
<dbReference type="Proteomes" id="UP000321362">
    <property type="component" value="Chromosome"/>
</dbReference>
<keyword evidence="1" id="KW-1133">Transmembrane helix</keyword>
<dbReference type="AlphaFoldDB" id="A0A5B8W0F5"/>
<gene>
    <name evidence="2" type="ORF">FSB76_10610</name>
</gene>
<protein>
    <submittedName>
        <fullName evidence="2">Uncharacterized protein</fullName>
    </submittedName>
</protein>
<keyword evidence="1" id="KW-0812">Transmembrane</keyword>
<feature type="transmembrane region" description="Helical" evidence="1">
    <location>
        <begin position="116"/>
        <end position="138"/>
    </location>
</feature>
<evidence type="ECO:0000313" key="3">
    <source>
        <dbReference type="Proteomes" id="UP000321362"/>
    </source>
</evidence>
<dbReference type="EMBL" id="CP042437">
    <property type="protein sequence ID" value="QEC76375.1"/>
    <property type="molecule type" value="Genomic_DNA"/>
</dbReference>
<feature type="transmembrane region" description="Helical" evidence="1">
    <location>
        <begin position="6"/>
        <end position="31"/>
    </location>
</feature>
<keyword evidence="3" id="KW-1185">Reference proteome</keyword>
<evidence type="ECO:0000256" key="1">
    <source>
        <dbReference type="SAM" id="Phobius"/>
    </source>
</evidence>
<sequence>MEISNIINLVTAALFGGTFVIVPLLIIVHLLKIRLYKIDKQVLIQAVNTCLLFGSTIFLISLIAEIFRAYYSQADYQQYVFLNRYTGPLWYVGAVEIISKLLLPQLFWIKKFRKSMSALICIFCIMIFLKVVPLLIMFLSSLVLFKSISIGIAYRLSYSWHDLLIYIVILTVFYFNLKRKKLSQAVSV</sequence>
<organism evidence="2 3">
    <name type="scientific">Mucilaginibacter ginsenosidivorax</name>
    <dbReference type="NCBI Taxonomy" id="862126"/>
    <lineage>
        <taxon>Bacteria</taxon>
        <taxon>Pseudomonadati</taxon>
        <taxon>Bacteroidota</taxon>
        <taxon>Sphingobacteriia</taxon>
        <taxon>Sphingobacteriales</taxon>
        <taxon>Sphingobacteriaceae</taxon>
        <taxon>Mucilaginibacter</taxon>
    </lineage>
</organism>
<name>A0A5B8W0F5_9SPHI</name>
<feature type="transmembrane region" description="Helical" evidence="1">
    <location>
        <begin position="158"/>
        <end position="177"/>
    </location>
</feature>
<proteinExistence type="predicted"/>